<dbReference type="SUPFAM" id="SSF46785">
    <property type="entry name" value="Winged helix' DNA-binding domain"/>
    <property type="match status" value="1"/>
</dbReference>
<sequence length="140" mass="15668">MDNSKYIERLEKRGIKPTANRILVLEAMLAASRAVSLAELEGMLGTVDRSSIFRTLGHFLQNRLIHDIEDGSGSVKYEVCDSDSACSVADMHAHFFCEVCHRTYCLKKVQIPVTTLPEGFVMHSVNYTVKGICERCSKAR</sequence>
<name>A0A8S5S2V3_9CAUD</name>
<dbReference type="GO" id="GO:0000976">
    <property type="term" value="F:transcription cis-regulatory region binding"/>
    <property type="evidence" value="ECO:0007669"/>
    <property type="project" value="TreeGrafter"/>
</dbReference>
<dbReference type="EMBL" id="BK032514">
    <property type="protein sequence ID" value="DAF45240.1"/>
    <property type="molecule type" value="Genomic_DNA"/>
</dbReference>
<accession>A0A8S5S2V3</accession>
<dbReference type="GO" id="GO:0008270">
    <property type="term" value="F:zinc ion binding"/>
    <property type="evidence" value="ECO:0007669"/>
    <property type="project" value="TreeGrafter"/>
</dbReference>
<dbReference type="PANTHER" id="PTHR33202">
    <property type="entry name" value="ZINC UPTAKE REGULATION PROTEIN"/>
    <property type="match status" value="1"/>
</dbReference>
<dbReference type="Gene3D" id="1.10.10.10">
    <property type="entry name" value="Winged helix-like DNA-binding domain superfamily/Winged helix DNA-binding domain"/>
    <property type="match status" value="1"/>
</dbReference>
<dbReference type="InterPro" id="IPR002481">
    <property type="entry name" value="FUR"/>
</dbReference>
<evidence type="ECO:0000313" key="1">
    <source>
        <dbReference type="EMBL" id="DAF45240.1"/>
    </source>
</evidence>
<protein>
    <submittedName>
        <fullName evidence="1">Fe2+/Zn2+ uptake regulation protein</fullName>
    </submittedName>
</protein>
<dbReference type="InterPro" id="IPR036388">
    <property type="entry name" value="WH-like_DNA-bd_sf"/>
</dbReference>
<proteinExistence type="predicted"/>
<dbReference type="GO" id="GO:1900376">
    <property type="term" value="P:regulation of secondary metabolite biosynthetic process"/>
    <property type="evidence" value="ECO:0007669"/>
    <property type="project" value="TreeGrafter"/>
</dbReference>
<dbReference type="GO" id="GO:0003700">
    <property type="term" value="F:DNA-binding transcription factor activity"/>
    <property type="evidence" value="ECO:0007669"/>
    <property type="project" value="InterPro"/>
</dbReference>
<dbReference type="GO" id="GO:0045892">
    <property type="term" value="P:negative regulation of DNA-templated transcription"/>
    <property type="evidence" value="ECO:0007669"/>
    <property type="project" value="TreeGrafter"/>
</dbReference>
<dbReference type="PANTHER" id="PTHR33202:SF22">
    <property type="entry name" value="HYDROGEN PEROXIDE SENSITIVE REPRESSOR"/>
    <property type="match status" value="1"/>
</dbReference>
<dbReference type="InterPro" id="IPR036390">
    <property type="entry name" value="WH_DNA-bd_sf"/>
</dbReference>
<organism evidence="1">
    <name type="scientific">Siphoviridae sp. ctBLh2</name>
    <dbReference type="NCBI Taxonomy" id="2827803"/>
    <lineage>
        <taxon>Viruses</taxon>
        <taxon>Duplodnaviria</taxon>
        <taxon>Heunggongvirae</taxon>
        <taxon>Uroviricota</taxon>
        <taxon>Caudoviricetes</taxon>
    </lineage>
</organism>
<reference evidence="1" key="1">
    <citation type="journal article" date="2021" name="Proc. Natl. Acad. Sci. U.S.A.">
        <title>A Catalog of Tens of Thousands of Viruses from Human Metagenomes Reveals Hidden Associations with Chronic Diseases.</title>
        <authorList>
            <person name="Tisza M.J."/>
            <person name="Buck C.B."/>
        </authorList>
    </citation>
    <scope>NUCLEOTIDE SEQUENCE</scope>
    <source>
        <strain evidence="1">CtBLh2</strain>
    </source>
</reference>